<dbReference type="Gene3D" id="3.50.50.60">
    <property type="entry name" value="FAD/NAD(P)-binding domain"/>
    <property type="match status" value="2"/>
</dbReference>
<evidence type="ECO:0000256" key="3">
    <source>
        <dbReference type="ARBA" id="ARBA00022630"/>
    </source>
</evidence>
<accession>A0ABP5Q156</accession>
<comment type="similarity">
    <text evidence="2">Belongs to the DadA oxidoreductase family.</text>
</comment>
<dbReference type="Pfam" id="PF01266">
    <property type="entry name" value="DAO"/>
    <property type="match status" value="2"/>
</dbReference>
<reference evidence="8" key="1">
    <citation type="journal article" date="2019" name="Int. J. Syst. Evol. Microbiol.">
        <title>The Global Catalogue of Microorganisms (GCM) 10K type strain sequencing project: providing services to taxonomists for standard genome sequencing and annotation.</title>
        <authorList>
            <consortium name="The Broad Institute Genomics Platform"/>
            <consortium name="The Broad Institute Genome Sequencing Center for Infectious Disease"/>
            <person name="Wu L."/>
            <person name="Ma J."/>
        </authorList>
    </citation>
    <scope>NUCLEOTIDE SEQUENCE [LARGE SCALE GENOMIC DNA]</scope>
    <source>
        <strain evidence="8">JCM 16114</strain>
    </source>
</reference>
<keyword evidence="8" id="KW-1185">Reference proteome</keyword>
<evidence type="ECO:0000313" key="7">
    <source>
        <dbReference type="EMBL" id="GAA2219332.1"/>
    </source>
</evidence>
<protein>
    <recommendedName>
        <fullName evidence="6">FAD dependent oxidoreductase domain-containing protein</fullName>
    </recommendedName>
</protein>
<dbReference type="PANTHER" id="PTHR13847">
    <property type="entry name" value="SARCOSINE DEHYDROGENASE-RELATED"/>
    <property type="match status" value="1"/>
</dbReference>
<gene>
    <name evidence="7" type="ORF">GCM10009850_120530</name>
</gene>
<dbReference type="InterPro" id="IPR036188">
    <property type="entry name" value="FAD/NAD-bd_sf"/>
</dbReference>
<evidence type="ECO:0000256" key="1">
    <source>
        <dbReference type="ARBA" id="ARBA00001974"/>
    </source>
</evidence>
<comment type="cofactor">
    <cofactor evidence="1">
        <name>FAD</name>
        <dbReference type="ChEBI" id="CHEBI:57692"/>
    </cofactor>
</comment>
<proteinExistence type="inferred from homology"/>
<evidence type="ECO:0000256" key="2">
    <source>
        <dbReference type="ARBA" id="ARBA00009410"/>
    </source>
</evidence>
<keyword evidence="4" id="KW-0560">Oxidoreductase</keyword>
<dbReference type="PANTHER" id="PTHR13847:SF286">
    <property type="entry name" value="D-AMINO ACID DEHYDROGENASE"/>
    <property type="match status" value="1"/>
</dbReference>
<dbReference type="InterPro" id="IPR006076">
    <property type="entry name" value="FAD-dep_OxRdtase"/>
</dbReference>
<organism evidence="7 8">
    <name type="scientific">Nonomuraea monospora</name>
    <dbReference type="NCBI Taxonomy" id="568818"/>
    <lineage>
        <taxon>Bacteria</taxon>
        <taxon>Bacillati</taxon>
        <taxon>Actinomycetota</taxon>
        <taxon>Actinomycetes</taxon>
        <taxon>Streptosporangiales</taxon>
        <taxon>Streptosporangiaceae</taxon>
        <taxon>Nonomuraea</taxon>
    </lineage>
</organism>
<dbReference type="Proteomes" id="UP001499843">
    <property type="component" value="Unassembled WGS sequence"/>
</dbReference>
<feature type="domain" description="FAD dependent oxidoreductase" evidence="6">
    <location>
        <begin position="298"/>
        <end position="454"/>
    </location>
</feature>
<evidence type="ECO:0000256" key="4">
    <source>
        <dbReference type="ARBA" id="ARBA00023002"/>
    </source>
</evidence>
<evidence type="ECO:0000259" key="6">
    <source>
        <dbReference type="Pfam" id="PF01266"/>
    </source>
</evidence>
<name>A0ABP5Q156_9ACTN</name>
<comment type="caution">
    <text evidence="7">The sequence shown here is derived from an EMBL/GenBank/DDBJ whole genome shotgun (WGS) entry which is preliminary data.</text>
</comment>
<feature type="domain" description="FAD dependent oxidoreductase" evidence="6">
    <location>
        <begin position="2"/>
        <end position="172"/>
    </location>
</feature>
<feature type="compositionally biased region" description="Gly residues" evidence="5">
    <location>
        <begin position="203"/>
        <end position="218"/>
    </location>
</feature>
<keyword evidence="3" id="KW-0285">Flavoprotein</keyword>
<sequence>MRVVVIGSGIVGAGAAYHLSRRGVSVTVVDAGCQGGATQAGAGIVCPWVDHPEDDDWYRLTREGARAYPALVEELGEDIGYAKVGALLVAEDPVDLEPVRTLLRRRHAGAPEMGDVVDVDTPTELFPPLSDNLSALLVPGAARVDGCSVRDALLRACVARGAVVRTGIAALTPDGQVLLHQADAANGTRRSPAVAGSQADEGQSGGPAGTGAFAGPGDGDAFAGQVNEGGFADPAGGNASAGRVDEGGIAGRADEGEYGSWRQAAPMAAPLATPLAAARAHAPAAPASMEALRLAGEGVPVEADMVIVAAGAWTGEVCRPLGVELPVFPRRGQILHATMEGVDTAWWPIILPRVGPYLLGFPDSRVVVGATVEDVGFSPRVTMGGLDEVIEAGLRVAPGLFNATVTEARVGLRPVYAPGRALIGRLTDRVVVATGLSAYGLTAGPFTGEIAAALALGETPPIDITPYAPA</sequence>
<dbReference type="SUPFAM" id="SSF51971">
    <property type="entry name" value="Nucleotide-binding domain"/>
    <property type="match status" value="1"/>
</dbReference>
<dbReference type="SUPFAM" id="SSF54373">
    <property type="entry name" value="FAD-linked reductases, C-terminal domain"/>
    <property type="match status" value="1"/>
</dbReference>
<dbReference type="Gene3D" id="3.30.9.10">
    <property type="entry name" value="D-Amino Acid Oxidase, subunit A, domain 2"/>
    <property type="match status" value="2"/>
</dbReference>
<evidence type="ECO:0000313" key="8">
    <source>
        <dbReference type="Proteomes" id="UP001499843"/>
    </source>
</evidence>
<dbReference type="RefSeq" id="WP_344496315.1">
    <property type="nucleotide sequence ID" value="NZ_BAAAQX010000075.1"/>
</dbReference>
<feature type="region of interest" description="Disordered" evidence="5">
    <location>
        <begin position="188"/>
        <end position="251"/>
    </location>
</feature>
<dbReference type="EMBL" id="BAAAQX010000075">
    <property type="protein sequence ID" value="GAA2219332.1"/>
    <property type="molecule type" value="Genomic_DNA"/>
</dbReference>
<evidence type="ECO:0000256" key="5">
    <source>
        <dbReference type="SAM" id="MobiDB-lite"/>
    </source>
</evidence>